<dbReference type="InterPro" id="IPR051534">
    <property type="entry name" value="CBASS_pafABC_assoc_protein"/>
</dbReference>
<accession>A0A7L4ZJY5</accession>
<dbReference type="InterPro" id="IPR057727">
    <property type="entry name" value="WCX_dom"/>
</dbReference>
<organism evidence="3 4">
    <name type="scientific">Kordia antarctica</name>
    <dbReference type="NCBI Taxonomy" id="1218801"/>
    <lineage>
        <taxon>Bacteria</taxon>
        <taxon>Pseudomonadati</taxon>
        <taxon>Bacteroidota</taxon>
        <taxon>Flavobacteriia</taxon>
        <taxon>Flavobacteriales</taxon>
        <taxon>Flavobacteriaceae</taxon>
        <taxon>Kordia</taxon>
    </lineage>
</organism>
<dbReference type="PANTHER" id="PTHR34580:SF9">
    <property type="entry name" value="SLL5097 PROTEIN"/>
    <property type="match status" value="1"/>
</dbReference>
<dbReference type="PROSITE" id="PS52050">
    <property type="entry name" value="WYL"/>
    <property type="match status" value="1"/>
</dbReference>
<evidence type="ECO:0000313" key="4">
    <source>
        <dbReference type="Proteomes" id="UP000464657"/>
    </source>
</evidence>
<dbReference type="OrthoDB" id="43316at2"/>
<dbReference type="Proteomes" id="UP000464657">
    <property type="component" value="Chromosome"/>
</dbReference>
<dbReference type="KEGG" id="kan:IMCC3317_23950"/>
<protein>
    <recommendedName>
        <fullName evidence="5">WYL domain-containing protein</fullName>
    </recommendedName>
</protein>
<evidence type="ECO:0000313" key="3">
    <source>
        <dbReference type="EMBL" id="QHI37023.1"/>
    </source>
</evidence>
<proteinExistence type="predicted"/>
<dbReference type="Pfam" id="PF25583">
    <property type="entry name" value="WCX"/>
    <property type="match status" value="1"/>
</dbReference>
<dbReference type="Pfam" id="PF13280">
    <property type="entry name" value="WYL"/>
    <property type="match status" value="1"/>
</dbReference>
<feature type="domain" description="WYL" evidence="1">
    <location>
        <begin position="154"/>
        <end position="221"/>
    </location>
</feature>
<reference evidence="3 4" key="1">
    <citation type="journal article" date="2013" name="Int. J. Syst. Evol. Microbiol.">
        <title>Kordia antarctica sp. nov., isolated from Antarctic seawater.</title>
        <authorList>
            <person name="Baek K."/>
            <person name="Choi A."/>
            <person name="Kang I."/>
            <person name="Lee K."/>
            <person name="Cho J.C."/>
        </authorList>
    </citation>
    <scope>NUCLEOTIDE SEQUENCE [LARGE SCALE GENOMIC DNA]</scope>
    <source>
        <strain evidence="3 4">IMCC3317</strain>
    </source>
</reference>
<evidence type="ECO:0008006" key="5">
    <source>
        <dbReference type="Google" id="ProtNLM"/>
    </source>
</evidence>
<name>A0A7L4ZJY5_9FLAO</name>
<dbReference type="AlphaFoldDB" id="A0A7L4ZJY5"/>
<dbReference type="RefSeq" id="WP_160129680.1">
    <property type="nucleotide sequence ID" value="NZ_CP019288.1"/>
</dbReference>
<dbReference type="PANTHER" id="PTHR34580">
    <property type="match status" value="1"/>
</dbReference>
<keyword evidence="4" id="KW-1185">Reference proteome</keyword>
<feature type="domain" description="WCX" evidence="2">
    <location>
        <begin position="256"/>
        <end position="331"/>
    </location>
</feature>
<evidence type="ECO:0000259" key="1">
    <source>
        <dbReference type="Pfam" id="PF13280"/>
    </source>
</evidence>
<gene>
    <name evidence="3" type="ORF">IMCC3317_23950</name>
</gene>
<dbReference type="InterPro" id="IPR026881">
    <property type="entry name" value="WYL_dom"/>
</dbReference>
<sequence>MAINKNALIRYKTIDKCLQNNYRQWTLNDLIEACSDVLHEYEGREINVSRRTIQLDIQMMRSDKLGYNAPIIVYDRKFYKYEDEDFSITDIPLTENDMNVLSETVEMLKQFKDFSLFSELGGIIQRLEDKVYTEKTHQASIIHLDKNENLKGLEHLDLLYQAILKKIVLRITYKSFKARNASQIVFHPFILKEFNNRWFLVGVTGNKPHISTFALDRIHKVDYDLDIPYRNENFNGDDFYKNTIGVTVLDEKHIQEVILKIERSNAPYVTTKPFHTTQEVLETAKDGSVTIKLCVHINFELERLILGFGDAIEVLKPRILRKRIRRKLQDAVKKYEE</sequence>
<dbReference type="EMBL" id="CP019288">
    <property type="protein sequence ID" value="QHI37023.1"/>
    <property type="molecule type" value="Genomic_DNA"/>
</dbReference>
<evidence type="ECO:0000259" key="2">
    <source>
        <dbReference type="Pfam" id="PF25583"/>
    </source>
</evidence>